<accession>A0A975LD50</accession>
<dbReference type="Proteomes" id="UP000682416">
    <property type="component" value="Chromosome"/>
</dbReference>
<dbReference type="KEGG" id="nec:KGD82_13645"/>
<evidence type="ECO:0000313" key="2">
    <source>
        <dbReference type="Proteomes" id="UP000682416"/>
    </source>
</evidence>
<protein>
    <submittedName>
        <fullName evidence="1">Uncharacterized protein</fullName>
    </submittedName>
</protein>
<evidence type="ECO:0000313" key="1">
    <source>
        <dbReference type="EMBL" id="QVJ03073.1"/>
    </source>
</evidence>
<proteinExistence type="predicted"/>
<keyword evidence="2" id="KW-1185">Reference proteome</keyword>
<reference evidence="1" key="1">
    <citation type="submission" date="2021-05" db="EMBL/GenBank/DDBJ databases">
        <authorList>
            <person name="Kaiqin L."/>
            <person name="Jian G."/>
        </authorList>
    </citation>
    <scope>NUCLEOTIDE SEQUENCE</scope>
    <source>
        <strain evidence="1">HDS5</strain>
    </source>
</reference>
<name>A0A975LD50_9ACTN</name>
<dbReference type="EMBL" id="CP074402">
    <property type="protein sequence ID" value="QVJ03073.1"/>
    <property type="molecule type" value="Genomic_DNA"/>
</dbReference>
<dbReference type="AlphaFoldDB" id="A0A975LD50"/>
<sequence length="539" mass="55057">MHAIEGEQLDFTPTAATFQGTIPRAGGAYPIVPLPVGVVHTVRLVAVTTAGVEGEPSAAAVGTPEAVGGVPEPGSITEIELADGAVTAPKVRAEAIEAWHIVAQAIETGHLQAQAVTAAKLAAEIVLASRLIAGNPGADRAEIDNHGIKVYNAEGELILTTEGGNLTLTGNIVGSQISGSRFAIATTAGTSAVIDEAPGGVVRTRMDSASGAVAQLQSSSTQAEFSVWGNVGDPATPSGGVVAVPGGVQLSLYSNAGASTVNPRVLLTASPGRADGMWRGGDGSEVRIRALEGWSSIDALPPQSTVGEPPATPGFVYAFRRTPTDAPTLSIQSPLTASGPGAGRRSIIHVEGATTARPSTVINHASRQHYFQGELVDGATDTTTDGVVQLAATHSIAAPKHTPVIGELLGQLTGYSTGTDFFDFPAGTFAPFTFKTGWSGRVRFTINMCGLNPATAASSIALGFRLTGAGTLGAHLSRSAFVRSIGAATGSTRQSHWSKPLALLGNAEYTLTPCYRITSGTTATFDLALDNSIIVEPLM</sequence>
<gene>
    <name evidence="1" type="ORF">KGD82_13645</name>
</gene>
<organism evidence="1 2">
    <name type="scientific">Nocardiopsis eucommiae</name>
    <dbReference type="NCBI Taxonomy" id="2831970"/>
    <lineage>
        <taxon>Bacteria</taxon>
        <taxon>Bacillati</taxon>
        <taxon>Actinomycetota</taxon>
        <taxon>Actinomycetes</taxon>
        <taxon>Streptosporangiales</taxon>
        <taxon>Nocardiopsidaceae</taxon>
        <taxon>Nocardiopsis</taxon>
    </lineage>
</organism>